<dbReference type="SUPFAM" id="SSF51445">
    <property type="entry name" value="(Trans)glycosidases"/>
    <property type="match status" value="1"/>
</dbReference>
<dbReference type="InterPro" id="IPR006101">
    <property type="entry name" value="Glyco_hydro_2"/>
</dbReference>
<evidence type="ECO:0000256" key="3">
    <source>
        <dbReference type="ARBA" id="ARBA00023295"/>
    </source>
</evidence>
<dbReference type="SUPFAM" id="SSF49785">
    <property type="entry name" value="Galactose-binding domain-like"/>
    <property type="match status" value="1"/>
</dbReference>
<dbReference type="InterPro" id="IPR006103">
    <property type="entry name" value="Glyco_hydro_2_cat"/>
</dbReference>
<dbReference type="InterPro" id="IPR013783">
    <property type="entry name" value="Ig-like_fold"/>
</dbReference>
<dbReference type="InterPro" id="IPR023230">
    <property type="entry name" value="Glyco_hydro_2_CS"/>
</dbReference>
<evidence type="ECO:0000313" key="10">
    <source>
        <dbReference type="Proteomes" id="UP000182508"/>
    </source>
</evidence>
<dbReference type="InterPro" id="IPR006102">
    <property type="entry name" value="Ig-like_GH2"/>
</dbReference>
<proteinExistence type="inferred from homology"/>
<dbReference type="STRING" id="439219.SAMN02910293_00178"/>
<dbReference type="AlphaFoldDB" id="A0A1G6A5Y6"/>
<comment type="similarity">
    <text evidence="1 4">Belongs to the glycosyl hydrolase 2 family.</text>
</comment>
<feature type="domain" description="Glycoside hydrolase family 2" evidence="8">
    <location>
        <begin position="703"/>
        <end position="789"/>
    </location>
</feature>
<evidence type="ECO:0000256" key="2">
    <source>
        <dbReference type="ARBA" id="ARBA00022801"/>
    </source>
</evidence>
<dbReference type="Pfam" id="PF18565">
    <property type="entry name" value="Glyco_hydro2_C5"/>
    <property type="match status" value="1"/>
</dbReference>
<dbReference type="PRINTS" id="PR00132">
    <property type="entry name" value="GLHYDRLASE2"/>
</dbReference>
<keyword evidence="3 4" id="KW-0326">Glycosidase</keyword>
<dbReference type="SUPFAM" id="SSF49303">
    <property type="entry name" value="beta-Galactosidase/glucuronidase domain"/>
    <property type="match status" value="1"/>
</dbReference>
<dbReference type="eggNOG" id="COG3250">
    <property type="taxonomic scope" value="Bacteria"/>
</dbReference>
<dbReference type="Gene3D" id="3.20.20.80">
    <property type="entry name" value="Glycosidases"/>
    <property type="match status" value="1"/>
</dbReference>
<dbReference type="InterPro" id="IPR036156">
    <property type="entry name" value="Beta-gal/glucu_dom_sf"/>
</dbReference>
<dbReference type="InterPro" id="IPR017853">
    <property type="entry name" value="GH"/>
</dbReference>
<dbReference type="GO" id="GO:0004553">
    <property type="term" value="F:hydrolase activity, hydrolyzing O-glycosyl compounds"/>
    <property type="evidence" value="ECO:0007669"/>
    <property type="project" value="InterPro"/>
</dbReference>
<dbReference type="InterPro" id="IPR040605">
    <property type="entry name" value="Glyco_hydro2_dom5"/>
</dbReference>
<evidence type="ECO:0000259" key="5">
    <source>
        <dbReference type="Pfam" id="PF00703"/>
    </source>
</evidence>
<dbReference type="Gene3D" id="2.60.40.10">
    <property type="entry name" value="Immunoglobulins"/>
    <property type="match status" value="2"/>
</dbReference>
<dbReference type="Gene3D" id="2.60.120.260">
    <property type="entry name" value="Galactose-binding domain-like"/>
    <property type="match status" value="1"/>
</dbReference>
<evidence type="ECO:0000313" key="9">
    <source>
        <dbReference type="EMBL" id="SDB03828.1"/>
    </source>
</evidence>
<dbReference type="PROSITE" id="PS00719">
    <property type="entry name" value="GLYCOSYL_HYDROL_F2_1"/>
    <property type="match status" value="1"/>
</dbReference>
<dbReference type="PANTHER" id="PTHR42732:SF1">
    <property type="entry name" value="BETA-MANNOSIDASE"/>
    <property type="match status" value="1"/>
</dbReference>
<evidence type="ECO:0000259" key="8">
    <source>
        <dbReference type="Pfam" id="PF18565"/>
    </source>
</evidence>
<dbReference type="Pfam" id="PF00703">
    <property type="entry name" value="Glyco_hydro_2"/>
    <property type="match status" value="1"/>
</dbReference>
<dbReference type="Pfam" id="PF02837">
    <property type="entry name" value="Glyco_hydro_2_N"/>
    <property type="match status" value="1"/>
</dbReference>
<reference evidence="9 10" key="1">
    <citation type="submission" date="2016-10" db="EMBL/GenBank/DDBJ databases">
        <authorList>
            <person name="de Groot N.N."/>
        </authorList>
    </citation>
    <scope>NUCLEOTIDE SEQUENCE [LARGE SCALE GENOMIC DNA]</scope>
    <source>
        <strain evidence="9 10">A-4</strain>
    </source>
</reference>
<dbReference type="Pfam" id="PF02836">
    <property type="entry name" value="Glyco_hydro_2_C"/>
    <property type="match status" value="1"/>
</dbReference>
<feature type="domain" description="Glycosyl hydrolases family 2 sugar binding" evidence="7">
    <location>
        <begin position="34"/>
        <end position="163"/>
    </location>
</feature>
<dbReference type="InterPro" id="IPR006104">
    <property type="entry name" value="Glyco_hydro_2_N"/>
</dbReference>
<organism evidence="9 10">
    <name type="scientific">Streptococcus henryi</name>
    <dbReference type="NCBI Taxonomy" id="439219"/>
    <lineage>
        <taxon>Bacteria</taxon>
        <taxon>Bacillati</taxon>
        <taxon>Bacillota</taxon>
        <taxon>Bacilli</taxon>
        <taxon>Lactobacillales</taxon>
        <taxon>Streptococcaceae</taxon>
        <taxon>Streptococcus</taxon>
    </lineage>
</organism>
<dbReference type="EMBL" id="FMXP01000003">
    <property type="protein sequence ID" value="SDB03828.1"/>
    <property type="molecule type" value="Genomic_DNA"/>
</dbReference>
<dbReference type="RefSeq" id="WP_074484967.1">
    <property type="nucleotide sequence ID" value="NZ_FMXP01000003.1"/>
</dbReference>
<dbReference type="PANTHER" id="PTHR42732">
    <property type="entry name" value="BETA-GALACTOSIDASE"/>
    <property type="match status" value="1"/>
</dbReference>
<dbReference type="InterPro" id="IPR051913">
    <property type="entry name" value="GH2_Domain-Containing"/>
</dbReference>
<evidence type="ECO:0000259" key="6">
    <source>
        <dbReference type="Pfam" id="PF02836"/>
    </source>
</evidence>
<feature type="domain" description="Glycoside hydrolase family 2 catalytic" evidence="6">
    <location>
        <begin position="265"/>
        <end position="465"/>
    </location>
</feature>
<sequence>MISAFNEEWYFSERFSEEWLSWQVEDLLDENISQVFTNQGFDKVRLPHTVKELESNYCNEEDYQLLSTYCHVIDAPLDWQNKHVFVNFGAAAHLAQVYLNGQLLGQHKNGYTAFTVELTEALRFGQKNLLLVQLDSRESNNIPPFGKAVDYLTYGGLYRGVSLEVKETSYFENVFVNADKYGILNLKLQAHQADICTIEGGVYDSSGQKIMSISPQLYQEKLSYALSNIDLWSVDSPTLYEIKLELWREGYKVDDYNTRFGFRSVEFKADGFYLNDEKIKLRGLNRHQSWPYMGYAVPKSGQRLDAEIIKYELGCNAVRTSHYPQSHDFLDRCDEIGLLVFTEIPGWQHIGDKEWQEVAIQNIREMVEQYRNHPSIFIWGVRINESQDNDDFYSATNALAHELDPTRPTGGVRNFKNSNLLEDVYTYNDFFHNGSNSGCEPKKKVTKNAKNGYLVSEYNGHMFPTKSYDWEGKRLEHALRHARVLNDVAAENDIAGSFGWCLFDYHTHKDFGSGDRLCHHGVLDMFRNPKMAASVYAAQGRDKPVLEVSSAMDIGEHPAGFLGDIYAFTNADEVRLYKNKEFVKTFKASQDFSSMKHAPIAITDTIGDLLVKNEGLSPKAAEQVKKCLQAIAKHGPTALPFSIYPTMAKLMLFNGVTYEKAERWFGKYVASWGEKATQWRFEAWKDGVKVSQVIKEPVQKVKLDVTVDHAQLCEEDTWDMATVRIRAVDQNGNTLPYINRSLTFELTGEAQLVGPKHVPLQGGMTATYIKTIGKNGTAQLKIKADGLEDYLINFTCQGGKENE</sequence>
<feature type="domain" description="Glycoside hydrolase family 2 immunoglobulin-like beta-sandwich" evidence="5">
    <location>
        <begin position="173"/>
        <end position="263"/>
    </location>
</feature>
<keyword evidence="2 4" id="KW-0378">Hydrolase</keyword>
<evidence type="ECO:0000259" key="7">
    <source>
        <dbReference type="Pfam" id="PF02837"/>
    </source>
</evidence>
<dbReference type="InterPro" id="IPR008979">
    <property type="entry name" value="Galactose-bd-like_sf"/>
</dbReference>
<evidence type="ECO:0000256" key="1">
    <source>
        <dbReference type="ARBA" id="ARBA00007401"/>
    </source>
</evidence>
<protein>
    <submittedName>
        <fullName evidence="9">Beta-galactosidase</fullName>
    </submittedName>
</protein>
<keyword evidence="10" id="KW-1185">Reference proteome</keyword>
<accession>A0A1G6A5Y6</accession>
<name>A0A1G6A5Y6_9STRE</name>
<evidence type="ECO:0000256" key="4">
    <source>
        <dbReference type="RuleBase" id="RU361154"/>
    </source>
</evidence>
<dbReference type="GO" id="GO:0005975">
    <property type="term" value="P:carbohydrate metabolic process"/>
    <property type="evidence" value="ECO:0007669"/>
    <property type="project" value="InterPro"/>
</dbReference>
<gene>
    <name evidence="9" type="ORF">SAMN02910293_00178</name>
</gene>
<dbReference type="Proteomes" id="UP000182508">
    <property type="component" value="Unassembled WGS sequence"/>
</dbReference>